<feature type="domain" description="3D" evidence="3">
    <location>
        <begin position="141"/>
        <end position="202"/>
    </location>
</feature>
<dbReference type="GO" id="GO:0004553">
    <property type="term" value="F:hydrolase activity, hydrolyzing O-glycosyl compounds"/>
    <property type="evidence" value="ECO:0007669"/>
    <property type="project" value="InterPro"/>
</dbReference>
<keyword evidence="5" id="KW-1185">Reference proteome</keyword>
<dbReference type="CDD" id="cd22786">
    <property type="entry name" value="DPBB_YuiC-like"/>
    <property type="match status" value="1"/>
</dbReference>
<dbReference type="PANTHER" id="PTHR39160">
    <property type="entry name" value="CELL WALL-BINDING PROTEIN YOCH"/>
    <property type="match status" value="1"/>
</dbReference>
<dbReference type="PANTHER" id="PTHR39160:SF4">
    <property type="entry name" value="RESUSCITATION-PROMOTING FACTOR RPFB"/>
    <property type="match status" value="1"/>
</dbReference>
<dbReference type="AlphaFoldDB" id="A0A1G9XEC5"/>
<dbReference type="InterPro" id="IPR051933">
    <property type="entry name" value="Resuscitation_pf_RpfB"/>
</dbReference>
<dbReference type="GO" id="GO:0019867">
    <property type="term" value="C:outer membrane"/>
    <property type="evidence" value="ECO:0007669"/>
    <property type="project" value="InterPro"/>
</dbReference>
<proteinExistence type="predicted"/>
<feature type="chain" id="PRO_5011609637" evidence="2">
    <location>
        <begin position="34"/>
        <end position="231"/>
    </location>
</feature>
<feature type="signal peptide" evidence="2">
    <location>
        <begin position="1"/>
        <end position="33"/>
    </location>
</feature>
<evidence type="ECO:0000313" key="5">
    <source>
        <dbReference type="Proteomes" id="UP000199544"/>
    </source>
</evidence>
<organism evidence="4 5">
    <name type="scientific">Fictibacillus solisalsi</name>
    <dbReference type="NCBI Taxonomy" id="459525"/>
    <lineage>
        <taxon>Bacteria</taxon>
        <taxon>Bacillati</taxon>
        <taxon>Bacillota</taxon>
        <taxon>Bacilli</taxon>
        <taxon>Bacillales</taxon>
        <taxon>Fictibacillaceae</taxon>
        <taxon>Fictibacillus</taxon>
    </lineage>
</organism>
<accession>A0A1G9XEC5</accession>
<gene>
    <name evidence="4" type="ORF">SAMN04488137_2741</name>
</gene>
<dbReference type="STRING" id="459525.SAMN04488137_2741"/>
<name>A0A1G9XEC5_9BACL</name>
<dbReference type="SUPFAM" id="SSF50685">
    <property type="entry name" value="Barwin-like endoglucanases"/>
    <property type="match status" value="1"/>
</dbReference>
<dbReference type="EMBL" id="FNHW01000001">
    <property type="protein sequence ID" value="SDM95037.1"/>
    <property type="molecule type" value="Genomic_DNA"/>
</dbReference>
<dbReference type="Proteomes" id="UP000199544">
    <property type="component" value="Unassembled WGS sequence"/>
</dbReference>
<evidence type="ECO:0000256" key="1">
    <source>
        <dbReference type="ARBA" id="ARBA00022729"/>
    </source>
</evidence>
<evidence type="ECO:0000313" key="4">
    <source>
        <dbReference type="EMBL" id="SDM95037.1"/>
    </source>
</evidence>
<dbReference type="GO" id="GO:0009254">
    <property type="term" value="P:peptidoglycan turnover"/>
    <property type="evidence" value="ECO:0007669"/>
    <property type="project" value="InterPro"/>
</dbReference>
<dbReference type="InterPro" id="IPR010611">
    <property type="entry name" value="3D_dom"/>
</dbReference>
<sequence>MRYLIKSAKRLMMTMLLVWAMLATLSSISGVEAADVSNWAAARLQEPQKHIFECAGTKTILVLSQAMEKTSGIWGHEFKVNAESLDPKTKVLDQFDVSPYPSVKVTATGYTAGVESTGKSKAHPAYGITKSGLRVKRDLYSTIAADTNIFPIGTILFIPGYGFGVVADTGSAIKGKKIDLYFETIKDVYEKWGKKTLSVYVVQKGSGKLTEKELKTWNEQKYIQHYRKQLY</sequence>
<keyword evidence="1 2" id="KW-0732">Signal</keyword>
<evidence type="ECO:0000256" key="2">
    <source>
        <dbReference type="SAM" id="SignalP"/>
    </source>
</evidence>
<protein>
    <submittedName>
        <fullName evidence="4">3D (Asp-Asp-Asp) domain-containing protein</fullName>
    </submittedName>
</protein>
<dbReference type="InterPro" id="IPR036908">
    <property type="entry name" value="RlpA-like_sf"/>
</dbReference>
<dbReference type="Gene3D" id="2.40.40.10">
    <property type="entry name" value="RlpA-like domain"/>
    <property type="match status" value="1"/>
</dbReference>
<dbReference type="Pfam" id="PF06725">
    <property type="entry name" value="3D"/>
    <property type="match status" value="1"/>
</dbReference>
<reference evidence="5" key="1">
    <citation type="submission" date="2016-10" db="EMBL/GenBank/DDBJ databases">
        <authorList>
            <person name="Varghese N."/>
            <person name="Submissions S."/>
        </authorList>
    </citation>
    <scope>NUCLEOTIDE SEQUENCE [LARGE SCALE GENOMIC DNA]</scope>
    <source>
        <strain evidence="5">CGMCC 1.6854</strain>
    </source>
</reference>
<evidence type="ECO:0000259" key="3">
    <source>
        <dbReference type="Pfam" id="PF06725"/>
    </source>
</evidence>